<comment type="similarity">
    <text evidence="1">Belongs to the short-chain dehydrogenases/reductases (SDR) family.</text>
</comment>
<dbReference type="InterPro" id="IPR020904">
    <property type="entry name" value="Sc_DH/Rdtase_CS"/>
</dbReference>
<dbReference type="Pfam" id="PF13561">
    <property type="entry name" value="adh_short_C2"/>
    <property type="match status" value="1"/>
</dbReference>
<dbReference type="RefSeq" id="WP_231003638.1">
    <property type="nucleotide sequence ID" value="NZ_JAJNEC010000004.1"/>
</dbReference>
<dbReference type="InterPro" id="IPR036291">
    <property type="entry name" value="NAD(P)-bd_dom_sf"/>
</dbReference>
<keyword evidence="4" id="KW-1185">Reference proteome</keyword>
<dbReference type="EMBL" id="JAJNEC010000004">
    <property type="protein sequence ID" value="MCD2422546.1"/>
    <property type="molecule type" value="Genomic_DNA"/>
</dbReference>
<evidence type="ECO:0000313" key="4">
    <source>
        <dbReference type="Proteomes" id="UP001199816"/>
    </source>
</evidence>
<dbReference type="Gene3D" id="3.40.50.720">
    <property type="entry name" value="NAD(P)-binding Rossmann-like Domain"/>
    <property type="match status" value="1"/>
</dbReference>
<sequence length="271" mass="29326">MKSDRKVLLLTGAAGGIGRATAERFARDGFALALVDIDAEGLNVTASVIKQFTDACLLFPGDLQEPAFLETIVDNTLAQWGRIDVLVNNAAWRSLETLATLSLEHWEKTIRINLTAPAFLSRITAGRLIALHQSCVIINISSIMAELAGGYAPAYTVCKGAIESLTYELSVLYGPKGFRSVAIRPGNVHTPLNDDYNTETEQHAGTALISDVEQRTPLQRSATAHEMANAVCWLASEEASFITGTVLTIDGGLSKNFNAYSLKQQLKPNEF</sequence>
<proteinExistence type="inferred from homology"/>
<evidence type="ECO:0000256" key="1">
    <source>
        <dbReference type="ARBA" id="ARBA00006484"/>
    </source>
</evidence>
<name>A0ABS8PN73_9BACT</name>
<evidence type="ECO:0000256" key="2">
    <source>
        <dbReference type="ARBA" id="ARBA00023002"/>
    </source>
</evidence>
<organism evidence="3 4">
    <name type="scientific">Niabella pedocola</name>
    <dbReference type="NCBI Taxonomy" id="1752077"/>
    <lineage>
        <taxon>Bacteria</taxon>
        <taxon>Pseudomonadati</taxon>
        <taxon>Bacteroidota</taxon>
        <taxon>Chitinophagia</taxon>
        <taxon>Chitinophagales</taxon>
        <taxon>Chitinophagaceae</taxon>
        <taxon>Niabella</taxon>
    </lineage>
</organism>
<dbReference type="SUPFAM" id="SSF51735">
    <property type="entry name" value="NAD(P)-binding Rossmann-fold domains"/>
    <property type="match status" value="1"/>
</dbReference>
<comment type="caution">
    <text evidence="3">The sequence shown here is derived from an EMBL/GenBank/DDBJ whole genome shotgun (WGS) entry which is preliminary data.</text>
</comment>
<protein>
    <submittedName>
        <fullName evidence="3">SDR family oxidoreductase</fullName>
    </submittedName>
</protein>
<dbReference type="InterPro" id="IPR002347">
    <property type="entry name" value="SDR_fam"/>
</dbReference>
<gene>
    <name evidence="3" type="ORF">LQ567_07205</name>
</gene>
<dbReference type="Proteomes" id="UP001199816">
    <property type="component" value="Unassembled WGS sequence"/>
</dbReference>
<dbReference type="PANTHER" id="PTHR43639">
    <property type="entry name" value="OXIDOREDUCTASE, SHORT-CHAIN DEHYDROGENASE/REDUCTASE FAMILY (AFU_ORTHOLOGUE AFUA_5G02870)"/>
    <property type="match status" value="1"/>
</dbReference>
<reference evidence="3 4" key="1">
    <citation type="submission" date="2021-11" db="EMBL/GenBank/DDBJ databases">
        <title>Genomic of Niabella pedocola.</title>
        <authorList>
            <person name="Wu T."/>
        </authorList>
    </citation>
    <scope>NUCLEOTIDE SEQUENCE [LARGE SCALE GENOMIC DNA]</scope>
    <source>
        <strain evidence="3 4">JCM 31011</strain>
    </source>
</reference>
<dbReference type="PRINTS" id="PR00081">
    <property type="entry name" value="GDHRDH"/>
</dbReference>
<accession>A0ABS8PN73</accession>
<keyword evidence="2" id="KW-0560">Oxidoreductase</keyword>
<dbReference type="PROSITE" id="PS00061">
    <property type="entry name" value="ADH_SHORT"/>
    <property type="match status" value="1"/>
</dbReference>
<dbReference type="PANTHER" id="PTHR43639:SF1">
    <property type="entry name" value="SHORT-CHAIN DEHYDROGENASE_REDUCTASE FAMILY PROTEIN"/>
    <property type="match status" value="1"/>
</dbReference>
<dbReference type="PRINTS" id="PR00080">
    <property type="entry name" value="SDRFAMILY"/>
</dbReference>
<evidence type="ECO:0000313" key="3">
    <source>
        <dbReference type="EMBL" id="MCD2422546.1"/>
    </source>
</evidence>
<dbReference type="CDD" id="cd05233">
    <property type="entry name" value="SDR_c"/>
    <property type="match status" value="1"/>
</dbReference>